<evidence type="ECO:0000256" key="3">
    <source>
        <dbReference type="ARBA" id="ARBA00023163"/>
    </source>
</evidence>
<dbReference type="SMART" id="SM00418">
    <property type="entry name" value="HTH_ARSR"/>
    <property type="match status" value="1"/>
</dbReference>
<dbReference type="PROSITE" id="PS50987">
    <property type="entry name" value="HTH_ARSR_2"/>
    <property type="match status" value="1"/>
</dbReference>
<evidence type="ECO:0000256" key="2">
    <source>
        <dbReference type="ARBA" id="ARBA00023125"/>
    </source>
</evidence>
<dbReference type="PANTHER" id="PTHR33154">
    <property type="entry name" value="TRANSCRIPTIONAL REGULATOR, ARSR FAMILY"/>
    <property type="match status" value="1"/>
</dbReference>
<keyword evidence="6" id="KW-1185">Reference proteome</keyword>
<dbReference type="InterPro" id="IPR001845">
    <property type="entry name" value="HTH_ArsR_DNA-bd_dom"/>
</dbReference>
<reference evidence="5 6" key="1">
    <citation type="submission" date="2019-10" db="EMBL/GenBank/DDBJ databases">
        <title>Description of Paenibacillus pedi sp. nov.</title>
        <authorList>
            <person name="Carlier A."/>
            <person name="Qi S."/>
        </authorList>
    </citation>
    <scope>NUCLEOTIDE SEQUENCE [LARGE SCALE GENOMIC DNA]</scope>
    <source>
        <strain evidence="5 6">LMG 31457</strain>
    </source>
</reference>
<evidence type="ECO:0000313" key="6">
    <source>
        <dbReference type="Proteomes" id="UP000618579"/>
    </source>
</evidence>
<dbReference type="PANTHER" id="PTHR33154:SF33">
    <property type="entry name" value="TRANSCRIPTIONAL REPRESSOR SDPR"/>
    <property type="match status" value="1"/>
</dbReference>
<dbReference type="RefSeq" id="WP_171686997.1">
    <property type="nucleotide sequence ID" value="NZ_WHNZ01000078.1"/>
</dbReference>
<dbReference type="EMBL" id="WHNZ01000078">
    <property type="protein sequence ID" value="NOV04207.1"/>
    <property type="molecule type" value="Genomic_DNA"/>
</dbReference>
<keyword evidence="3" id="KW-0804">Transcription</keyword>
<protein>
    <submittedName>
        <fullName evidence="5">ArsR family transcriptional regulator</fullName>
    </submittedName>
</protein>
<dbReference type="InterPro" id="IPR011991">
    <property type="entry name" value="ArsR-like_HTH"/>
</dbReference>
<sequence length="304" mass="34505">MSYRIEIACNPTFELVISLFAYAKKNVMKGTALGSDWRKSVKSSLSISLSQELDAADLDDFNGLDLLIAVCPDHDKVTTSSFLNWLERLQPAELLNLLSPHVDSLPSNILDRKNRCLHLLRRWDQEYFSKLDARMMEGLLQDAETKRTWMTTMSPEALFEEATNGIRQLPTPELEVILLVPQYHLQPTNTSNHYKNMIVCFYACDVNPVPSHQPHPALSRLLSSLADDNRLSMLKYMSKQSRSFTELVQFSGLAKSTVHHHLVALRASGLIRVTAEGTSHVTYSLRDETLNQLTAKLKEFIDEE</sequence>
<proteinExistence type="predicted"/>
<evidence type="ECO:0000259" key="4">
    <source>
        <dbReference type="PROSITE" id="PS50987"/>
    </source>
</evidence>
<evidence type="ECO:0000256" key="1">
    <source>
        <dbReference type="ARBA" id="ARBA00023015"/>
    </source>
</evidence>
<comment type="caution">
    <text evidence="5">The sequence shown here is derived from an EMBL/GenBank/DDBJ whole genome shotgun (WGS) entry which is preliminary data.</text>
</comment>
<dbReference type="Pfam" id="PF01022">
    <property type="entry name" value="HTH_5"/>
    <property type="match status" value="1"/>
</dbReference>
<dbReference type="Gene3D" id="1.10.10.10">
    <property type="entry name" value="Winged helix-like DNA-binding domain superfamily/Winged helix DNA-binding domain"/>
    <property type="match status" value="1"/>
</dbReference>
<dbReference type="InterPro" id="IPR051081">
    <property type="entry name" value="HTH_MetalResp_TranReg"/>
</dbReference>
<dbReference type="SUPFAM" id="SSF46785">
    <property type="entry name" value="Winged helix' DNA-binding domain"/>
    <property type="match status" value="1"/>
</dbReference>
<evidence type="ECO:0000313" key="5">
    <source>
        <dbReference type="EMBL" id="NOV04207.1"/>
    </source>
</evidence>
<dbReference type="InterPro" id="IPR036388">
    <property type="entry name" value="WH-like_DNA-bd_sf"/>
</dbReference>
<dbReference type="CDD" id="cd00090">
    <property type="entry name" value="HTH_ARSR"/>
    <property type="match status" value="1"/>
</dbReference>
<organism evidence="5 6">
    <name type="scientific">Paenibacillus planticolens</name>
    <dbReference type="NCBI Taxonomy" id="2654976"/>
    <lineage>
        <taxon>Bacteria</taxon>
        <taxon>Bacillati</taxon>
        <taxon>Bacillota</taxon>
        <taxon>Bacilli</taxon>
        <taxon>Bacillales</taxon>
        <taxon>Paenibacillaceae</taxon>
        <taxon>Paenibacillus</taxon>
    </lineage>
</organism>
<dbReference type="InterPro" id="IPR036390">
    <property type="entry name" value="WH_DNA-bd_sf"/>
</dbReference>
<accession>A0ABX1ZYY7</accession>
<keyword evidence="2" id="KW-0238">DNA-binding</keyword>
<name>A0ABX1ZYY7_9BACL</name>
<dbReference type="Proteomes" id="UP000618579">
    <property type="component" value="Unassembled WGS sequence"/>
</dbReference>
<keyword evidence="1" id="KW-0805">Transcription regulation</keyword>
<gene>
    <name evidence="5" type="ORF">GC097_29950</name>
</gene>
<feature type="domain" description="HTH arsR-type" evidence="4">
    <location>
        <begin position="210"/>
        <end position="304"/>
    </location>
</feature>